<sequence length="259" mass="27469">MTVRWERRDRVAELVLDRARRRNAVDQAMLHDFERCLDEAEATPEVRVLLVRGEGPVFCAGADLGSVGASLDDPALLTAFMGLWGRVFDRLTGSPLPSIAAVHGAALAGGFELMQACDLAVVAQDARIGDAHAVHGLLPGGGGTQRLPRLVGERRAKWLLFSGEPIDPAEALAAGLVNAVRPAGEVLAHAREMAALLARRSPVATAAMKRAVRMGLAAGGEQAALEVERVLVGQHLRSRDVRIGLAAFGSRTVPEFVGE</sequence>
<comment type="caution">
    <text evidence="1">The sequence shown here is derived from an EMBL/GenBank/DDBJ whole genome shotgun (WGS) entry which is preliminary data.</text>
</comment>
<dbReference type="Gene3D" id="3.90.226.10">
    <property type="entry name" value="2-enoyl-CoA Hydratase, Chain A, domain 1"/>
    <property type="match status" value="1"/>
</dbReference>
<dbReference type="PANTHER" id="PTHR11941">
    <property type="entry name" value="ENOYL-COA HYDRATASE-RELATED"/>
    <property type="match status" value="1"/>
</dbReference>
<dbReference type="CDD" id="cd06558">
    <property type="entry name" value="crotonase-like"/>
    <property type="match status" value="1"/>
</dbReference>
<dbReference type="InterPro" id="IPR001753">
    <property type="entry name" value="Enoyl-CoA_hydra/iso"/>
</dbReference>
<gene>
    <name evidence="1" type="ORF">BLA60_30855</name>
</gene>
<evidence type="ECO:0000313" key="2">
    <source>
        <dbReference type="Proteomes" id="UP000185696"/>
    </source>
</evidence>
<dbReference type="GO" id="GO:0003824">
    <property type="term" value="F:catalytic activity"/>
    <property type="evidence" value="ECO:0007669"/>
    <property type="project" value="UniProtKB-ARBA"/>
</dbReference>
<reference evidence="1 2" key="1">
    <citation type="submission" date="2016-12" db="EMBL/GenBank/DDBJ databases">
        <title>The draft genome sequence of Actinophytocola xinjiangensis.</title>
        <authorList>
            <person name="Wang W."/>
            <person name="Yuan L."/>
        </authorList>
    </citation>
    <scope>NUCLEOTIDE SEQUENCE [LARGE SCALE GENOMIC DNA]</scope>
    <source>
        <strain evidence="1 2">CGMCC 4.4663</strain>
    </source>
</reference>
<dbReference type="Pfam" id="PF00378">
    <property type="entry name" value="ECH_1"/>
    <property type="match status" value="1"/>
</dbReference>
<name>A0A7Z1AWL7_9PSEU</name>
<dbReference type="SUPFAM" id="SSF52096">
    <property type="entry name" value="ClpP/crotonase"/>
    <property type="match status" value="1"/>
</dbReference>
<dbReference type="InterPro" id="IPR029045">
    <property type="entry name" value="ClpP/crotonase-like_dom_sf"/>
</dbReference>
<organism evidence="1 2">
    <name type="scientific">Actinophytocola xinjiangensis</name>
    <dbReference type="NCBI Taxonomy" id="485602"/>
    <lineage>
        <taxon>Bacteria</taxon>
        <taxon>Bacillati</taxon>
        <taxon>Actinomycetota</taxon>
        <taxon>Actinomycetes</taxon>
        <taxon>Pseudonocardiales</taxon>
        <taxon>Pseudonocardiaceae</taxon>
    </lineage>
</organism>
<evidence type="ECO:0000313" key="1">
    <source>
        <dbReference type="EMBL" id="OLF06665.1"/>
    </source>
</evidence>
<dbReference type="OrthoDB" id="3473569at2"/>
<dbReference type="EMBL" id="MSIF01000020">
    <property type="protein sequence ID" value="OLF06665.1"/>
    <property type="molecule type" value="Genomic_DNA"/>
</dbReference>
<proteinExistence type="predicted"/>
<evidence type="ECO:0008006" key="3">
    <source>
        <dbReference type="Google" id="ProtNLM"/>
    </source>
</evidence>
<dbReference type="Proteomes" id="UP000185696">
    <property type="component" value="Unassembled WGS sequence"/>
</dbReference>
<protein>
    <recommendedName>
        <fullName evidence="3">Enoyl-CoA hydratase/carnithine racemase</fullName>
    </recommendedName>
</protein>
<accession>A0A7Z1AWL7</accession>
<keyword evidence="2" id="KW-1185">Reference proteome</keyword>
<dbReference type="PANTHER" id="PTHR11941:SF54">
    <property type="entry name" value="ENOYL-COA HYDRATASE, MITOCHONDRIAL"/>
    <property type="match status" value="1"/>
</dbReference>
<dbReference type="AlphaFoldDB" id="A0A7Z1AWL7"/>
<dbReference type="RefSeq" id="WP_075136546.1">
    <property type="nucleotide sequence ID" value="NZ_MSIF01000020.1"/>
</dbReference>
<dbReference type="GO" id="GO:0006635">
    <property type="term" value="P:fatty acid beta-oxidation"/>
    <property type="evidence" value="ECO:0007669"/>
    <property type="project" value="TreeGrafter"/>
</dbReference>